<feature type="domain" description="HTH gntR-type" evidence="4">
    <location>
        <begin position="25"/>
        <end position="92"/>
    </location>
</feature>
<dbReference type="SUPFAM" id="SSF48008">
    <property type="entry name" value="GntR ligand-binding domain-like"/>
    <property type="match status" value="1"/>
</dbReference>
<keyword evidence="1" id="KW-0805">Transcription regulation</keyword>
<comment type="caution">
    <text evidence="5">The sequence shown here is derived from an EMBL/GenBank/DDBJ whole genome shotgun (WGS) entry which is preliminary data.</text>
</comment>
<accession>A0AAJ1X2V2</accession>
<protein>
    <submittedName>
        <fullName evidence="5">DNA-binding GntR family transcriptional regulator</fullName>
    </submittedName>
</protein>
<evidence type="ECO:0000313" key="6">
    <source>
        <dbReference type="Proteomes" id="UP001239215"/>
    </source>
</evidence>
<dbReference type="InterPro" id="IPR036390">
    <property type="entry name" value="WH_DNA-bd_sf"/>
</dbReference>
<name>A0AAJ1X2V2_9ACTN</name>
<dbReference type="Proteomes" id="UP001239215">
    <property type="component" value="Unassembled WGS sequence"/>
</dbReference>
<dbReference type="GO" id="GO:0003700">
    <property type="term" value="F:DNA-binding transcription factor activity"/>
    <property type="evidence" value="ECO:0007669"/>
    <property type="project" value="InterPro"/>
</dbReference>
<evidence type="ECO:0000256" key="2">
    <source>
        <dbReference type="ARBA" id="ARBA00023125"/>
    </source>
</evidence>
<keyword evidence="2 5" id="KW-0238">DNA-binding</keyword>
<dbReference type="EMBL" id="JAUTAN010000001">
    <property type="protein sequence ID" value="MDQ1105694.1"/>
    <property type="molecule type" value="Genomic_DNA"/>
</dbReference>
<dbReference type="Pfam" id="PF07729">
    <property type="entry name" value="FCD"/>
    <property type="match status" value="1"/>
</dbReference>
<keyword evidence="3" id="KW-0804">Transcription</keyword>
<evidence type="ECO:0000256" key="1">
    <source>
        <dbReference type="ARBA" id="ARBA00023015"/>
    </source>
</evidence>
<evidence type="ECO:0000256" key="3">
    <source>
        <dbReference type="ARBA" id="ARBA00023163"/>
    </source>
</evidence>
<dbReference type="PANTHER" id="PTHR43537:SF45">
    <property type="entry name" value="GNTR FAMILY REGULATORY PROTEIN"/>
    <property type="match status" value="1"/>
</dbReference>
<dbReference type="Pfam" id="PF00392">
    <property type="entry name" value="GntR"/>
    <property type="match status" value="1"/>
</dbReference>
<dbReference type="AlphaFoldDB" id="A0AAJ1X2V2"/>
<organism evidence="5 6">
    <name type="scientific">Nocardioides zeae</name>
    <dbReference type="NCBI Taxonomy" id="1457234"/>
    <lineage>
        <taxon>Bacteria</taxon>
        <taxon>Bacillati</taxon>
        <taxon>Actinomycetota</taxon>
        <taxon>Actinomycetes</taxon>
        <taxon>Propionibacteriales</taxon>
        <taxon>Nocardioidaceae</taxon>
        <taxon>Nocardioides</taxon>
    </lineage>
</organism>
<sequence length="244" mass="26833">MQYSVAMPAAPLSELATHVAVTRPQSLGNQVASAIRRDIILGKLPDGSPLPQEKLCEIYGVSRIPVRDALLMLANEGFVVRNRRNQMIVNQFDAQDLVDTFKIEAFIASLATRRATLRGTDEEIAELEELVSAGESAVDRDAIAKSSWAFHHKVNRMARSSRLIATLRAVSLPLMQDFMDEKAGWWGDTPEEHRAIYEAIRDRDPDTAEALTAQHFEHAALALLTYLENRGLGGTSAAPTVAAD</sequence>
<dbReference type="GO" id="GO:0003677">
    <property type="term" value="F:DNA binding"/>
    <property type="evidence" value="ECO:0007669"/>
    <property type="project" value="UniProtKB-KW"/>
</dbReference>
<dbReference type="CDD" id="cd07377">
    <property type="entry name" value="WHTH_GntR"/>
    <property type="match status" value="1"/>
</dbReference>
<dbReference type="PROSITE" id="PS50949">
    <property type="entry name" value="HTH_GNTR"/>
    <property type="match status" value="1"/>
</dbReference>
<dbReference type="InterPro" id="IPR000524">
    <property type="entry name" value="Tscrpt_reg_HTH_GntR"/>
</dbReference>
<dbReference type="Gene3D" id="1.10.10.10">
    <property type="entry name" value="Winged helix-like DNA-binding domain superfamily/Winged helix DNA-binding domain"/>
    <property type="match status" value="1"/>
</dbReference>
<dbReference type="SMART" id="SM00895">
    <property type="entry name" value="FCD"/>
    <property type="match status" value="1"/>
</dbReference>
<dbReference type="PANTHER" id="PTHR43537">
    <property type="entry name" value="TRANSCRIPTIONAL REGULATOR, GNTR FAMILY"/>
    <property type="match status" value="1"/>
</dbReference>
<dbReference type="SMART" id="SM00345">
    <property type="entry name" value="HTH_GNTR"/>
    <property type="match status" value="1"/>
</dbReference>
<dbReference type="InterPro" id="IPR008920">
    <property type="entry name" value="TF_FadR/GntR_C"/>
</dbReference>
<dbReference type="SUPFAM" id="SSF46785">
    <property type="entry name" value="Winged helix' DNA-binding domain"/>
    <property type="match status" value="1"/>
</dbReference>
<proteinExistence type="predicted"/>
<evidence type="ECO:0000259" key="4">
    <source>
        <dbReference type="PROSITE" id="PS50949"/>
    </source>
</evidence>
<dbReference type="InterPro" id="IPR011711">
    <property type="entry name" value="GntR_C"/>
</dbReference>
<dbReference type="Gene3D" id="1.20.120.530">
    <property type="entry name" value="GntR ligand-binding domain-like"/>
    <property type="match status" value="1"/>
</dbReference>
<dbReference type="InterPro" id="IPR036388">
    <property type="entry name" value="WH-like_DNA-bd_sf"/>
</dbReference>
<gene>
    <name evidence="5" type="ORF">QE405_002978</name>
</gene>
<evidence type="ECO:0000313" key="5">
    <source>
        <dbReference type="EMBL" id="MDQ1105694.1"/>
    </source>
</evidence>
<reference evidence="5" key="1">
    <citation type="submission" date="2023-07" db="EMBL/GenBank/DDBJ databases">
        <title>Functional and genomic diversity of the sorghum phyllosphere microbiome.</title>
        <authorList>
            <person name="Shade A."/>
        </authorList>
    </citation>
    <scope>NUCLEOTIDE SEQUENCE</scope>
    <source>
        <strain evidence="5">SORGH_AS_1067</strain>
    </source>
</reference>